<dbReference type="EC" id="3.5.1.28" evidence="2"/>
<dbReference type="SMART" id="SM00644">
    <property type="entry name" value="Ami_2"/>
    <property type="match status" value="1"/>
</dbReference>
<dbReference type="PANTHER" id="PTHR30417:SF1">
    <property type="entry name" value="N-ACETYLMURAMOYL-L-ALANINE AMIDASE AMID"/>
    <property type="match status" value="1"/>
</dbReference>
<evidence type="ECO:0000259" key="6">
    <source>
        <dbReference type="SMART" id="SM00644"/>
    </source>
</evidence>
<name>A0A547Q774_9RHOB</name>
<feature type="domain" description="N-acetylmuramoyl-L-alanine amidase" evidence="6">
    <location>
        <begin position="25"/>
        <end position="158"/>
    </location>
</feature>
<dbReference type="InterPro" id="IPR002502">
    <property type="entry name" value="Amidase_domain"/>
</dbReference>
<dbReference type="OrthoDB" id="9794842at2"/>
<keyword evidence="8" id="KW-1185">Reference proteome</keyword>
<evidence type="ECO:0000256" key="3">
    <source>
        <dbReference type="ARBA" id="ARBA00022801"/>
    </source>
</evidence>
<dbReference type="Proteomes" id="UP000318590">
    <property type="component" value="Unassembled WGS sequence"/>
</dbReference>
<evidence type="ECO:0000256" key="4">
    <source>
        <dbReference type="ARBA" id="ARBA00023316"/>
    </source>
</evidence>
<comment type="caution">
    <text evidence="7">The sequence shown here is derived from an EMBL/GenBank/DDBJ whole genome shotgun (WGS) entry which is preliminary data.</text>
</comment>
<evidence type="ECO:0000313" key="7">
    <source>
        <dbReference type="EMBL" id="TRD22221.1"/>
    </source>
</evidence>
<dbReference type="EMBL" id="VFSV01000007">
    <property type="protein sequence ID" value="TRD22221.1"/>
    <property type="molecule type" value="Genomic_DNA"/>
</dbReference>
<dbReference type="GO" id="GO:0009253">
    <property type="term" value="P:peptidoglycan catabolic process"/>
    <property type="evidence" value="ECO:0007669"/>
    <property type="project" value="InterPro"/>
</dbReference>
<dbReference type="GO" id="GO:0019867">
    <property type="term" value="C:outer membrane"/>
    <property type="evidence" value="ECO:0007669"/>
    <property type="project" value="TreeGrafter"/>
</dbReference>
<comment type="catalytic activity">
    <reaction evidence="1">
        <text>Hydrolyzes the link between N-acetylmuramoyl residues and L-amino acid residues in certain cell-wall glycopeptides.</text>
        <dbReference type="EC" id="3.5.1.28"/>
    </reaction>
</comment>
<feature type="region of interest" description="Disordered" evidence="5">
    <location>
        <begin position="1"/>
        <end position="35"/>
    </location>
</feature>
<dbReference type="CDD" id="cd06583">
    <property type="entry name" value="PGRP"/>
    <property type="match status" value="1"/>
</dbReference>
<dbReference type="Gene3D" id="3.40.80.10">
    <property type="entry name" value="Peptidoglycan recognition protein-like"/>
    <property type="match status" value="1"/>
</dbReference>
<proteinExistence type="predicted"/>
<evidence type="ECO:0000256" key="5">
    <source>
        <dbReference type="SAM" id="MobiDB-lite"/>
    </source>
</evidence>
<gene>
    <name evidence="7" type="ORF">FEV53_05730</name>
</gene>
<organism evidence="7 8">
    <name type="scientific">Palleronia caenipelagi</name>
    <dbReference type="NCBI Taxonomy" id="2489174"/>
    <lineage>
        <taxon>Bacteria</taxon>
        <taxon>Pseudomonadati</taxon>
        <taxon>Pseudomonadota</taxon>
        <taxon>Alphaproteobacteria</taxon>
        <taxon>Rhodobacterales</taxon>
        <taxon>Roseobacteraceae</taxon>
        <taxon>Palleronia</taxon>
    </lineage>
</organism>
<evidence type="ECO:0000256" key="1">
    <source>
        <dbReference type="ARBA" id="ARBA00001561"/>
    </source>
</evidence>
<dbReference type="InterPro" id="IPR051206">
    <property type="entry name" value="NAMLAA_amidase_2"/>
</dbReference>
<accession>A0A547Q774</accession>
<dbReference type="SUPFAM" id="SSF55846">
    <property type="entry name" value="N-acetylmuramoyl-L-alanine amidase-like"/>
    <property type="match status" value="1"/>
</dbReference>
<dbReference type="AlphaFoldDB" id="A0A547Q774"/>
<reference evidence="7 8" key="1">
    <citation type="submission" date="2019-06" db="EMBL/GenBank/DDBJ databases">
        <title>Paenimaribius caenipelagi gen. nov., sp. nov., isolated from a tidal flat.</title>
        <authorList>
            <person name="Yoon J.-H."/>
        </authorList>
    </citation>
    <scope>NUCLEOTIDE SEQUENCE [LARGE SCALE GENOMIC DNA]</scope>
    <source>
        <strain evidence="7 8">JBTF-M29</strain>
    </source>
</reference>
<dbReference type="GO" id="GO:0009254">
    <property type="term" value="P:peptidoglycan turnover"/>
    <property type="evidence" value="ECO:0007669"/>
    <property type="project" value="TreeGrafter"/>
</dbReference>
<evidence type="ECO:0000313" key="8">
    <source>
        <dbReference type="Proteomes" id="UP000318590"/>
    </source>
</evidence>
<dbReference type="Pfam" id="PF01510">
    <property type="entry name" value="Amidase_2"/>
    <property type="match status" value="1"/>
</dbReference>
<protein>
    <recommendedName>
        <fullName evidence="2">N-acetylmuramoyl-L-alanine amidase</fullName>
        <ecNumber evidence="2">3.5.1.28</ecNumber>
    </recommendedName>
</protein>
<keyword evidence="3" id="KW-0378">Hydrolase</keyword>
<keyword evidence="4" id="KW-0961">Cell wall biogenesis/degradation</keyword>
<sequence length="241" mass="26214">MALPAPGTRRRSVRQKAEPPCDRPSPNHGERREGAQPDLIVLHYTAMESAEEAISRLCDPEVEVSAHYLIDRIGAVVHMVPEALRAWHAGAGAWGDVRDVNSRSIGIELCNRGCLPFPEAQMRALEELLADIMARWQIPPHRVIGHSDCAPGRKSDPGPRFDWTRLARQGLAAPTPAVVPAADQRDFTVLMHRAGYTGADDPEVLLMALRLRHRPGHDGPLDGTDLALARALAIDAAPASA</sequence>
<dbReference type="PANTHER" id="PTHR30417">
    <property type="entry name" value="N-ACETYLMURAMOYL-L-ALANINE AMIDASE AMID"/>
    <property type="match status" value="1"/>
</dbReference>
<dbReference type="InterPro" id="IPR036505">
    <property type="entry name" value="Amidase/PGRP_sf"/>
</dbReference>
<dbReference type="GO" id="GO:0071555">
    <property type="term" value="P:cell wall organization"/>
    <property type="evidence" value="ECO:0007669"/>
    <property type="project" value="UniProtKB-KW"/>
</dbReference>
<dbReference type="GO" id="GO:0008745">
    <property type="term" value="F:N-acetylmuramoyl-L-alanine amidase activity"/>
    <property type="evidence" value="ECO:0007669"/>
    <property type="project" value="UniProtKB-EC"/>
</dbReference>
<evidence type="ECO:0000256" key="2">
    <source>
        <dbReference type="ARBA" id="ARBA00011901"/>
    </source>
</evidence>